<dbReference type="Proteomes" id="UP000483094">
    <property type="component" value="Unassembled WGS sequence"/>
</dbReference>
<dbReference type="Pfam" id="PF13175">
    <property type="entry name" value="AAA_15"/>
    <property type="match status" value="1"/>
</dbReference>
<organism evidence="2 3">
    <name type="scientific">Streptococcus pneumoniae</name>
    <dbReference type="NCBI Taxonomy" id="1313"/>
    <lineage>
        <taxon>Bacteria</taxon>
        <taxon>Bacillati</taxon>
        <taxon>Bacillota</taxon>
        <taxon>Bacilli</taxon>
        <taxon>Lactobacillales</taxon>
        <taxon>Streptococcaceae</taxon>
        <taxon>Streptococcus</taxon>
    </lineage>
</organism>
<feature type="non-terminal residue" evidence="2">
    <location>
        <position position="39"/>
    </location>
</feature>
<dbReference type="SUPFAM" id="SSF52540">
    <property type="entry name" value="P-loop containing nucleoside triphosphate hydrolases"/>
    <property type="match status" value="1"/>
</dbReference>
<dbReference type="InterPro" id="IPR041685">
    <property type="entry name" value="AAA_GajA/Old/RecF-like"/>
</dbReference>
<sequence length="39" mass="4449">MEFKKLVIENFRNFSSIEVALSNKNVIFGMNDSGKTNLL</sequence>
<dbReference type="InterPro" id="IPR027417">
    <property type="entry name" value="P-loop_NTPase"/>
</dbReference>
<accession>A0A6G2DD86</accession>
<dbReference type="AlphaFoldDB" id="A0A6G2DD86"/>
<name>A0A6G2DD86_STREE</name>
<dbReference type="EMBL" id="WNHQ01000976">
    <property type="protein sequence ID" value="MTV74272.1"/>
    <property type="molecule type" value="Genomic_DNA"/>
</dbReference>
<comment type="caution">
    <text evidence="2">The sequence shown here is derived from an EMBL/GenBank/DDBJ whole genome shotgun (WGS) entry which is preliminary data.</text>
</comment>
<protein>
    <submittedName>
        <fullName evidence="2">AAA family ATPase</fullName>
    </submittedName>
</protein>
<evidence type="ECO:0000313" key="2">
    <source>
        <dbReference type="EMBL" id="MTV74272.1"/>
    </source>
</evidence>
<gene>
    <name evidence="2" type="ORF">GM540_09830</name>
</gene>
<evidence type="ECO:0000259" key="1">
    <source>
        <dbReference type="Pfam" id="PF13175"/>
    </source>
</evidence>
<feature type="domain" description="Endonuclease GajA/Old nuclease/RecF-like AAA" evidence="1">
    <location>
        <begin position="1"/>
        <end position="39"/>
    </location>
</feature>
<evidence type="ECO:0000313" key="3">
    <source>
        <dbReference type="Proteomes" id="UP000483094"/>
    </source>
</evidence>
<reference evidence="2 3" key="1">
    <citation type="submission" date="2019-11" db="EMBL/GenBank/DDBJ databases">
        <title>Growth characteristics of pneumococcus vary with the chemical composition of the capsule and with environmental conditions.</title>
        <authorList>
            <person name="Tothpal A."/>
            <person name="Desobry K."/>
            <person name="Joshi S."/>
            <person name="Wyllie A.L."/>
            <person name="Weinberger D.M."/>
        </authorList>
    </citation>
    <scope>NUCLEOTIDE SEQUENCE [LARGE SCALE GENOMIC DNA]</scope>
    <source>
        <strain evidence="3">pnumococcus19F</strain>
    </source>
</reference>
<dbReference type="Gene3D" id="3.40.50.300">
    <property type="entry name" value="P-loop containing nucleotide triphosphate hydrolases"/>
    <property type="match status" value="1"/>
</dbReference>
<proteinExistence type="predicted"/>